<evidence type="ECO:0000313" key="1">
    <source>
        <dbReference type="EMBL" id="QHS77518.1"/>
    </source>
</evidence>
<name>A0A6C0ACT6_9ZZZZ</name>
<organism evidence="1">
    <name type="scientific">viral metagenome</name>
    <dbReference type="NCBI Taxonomy" id="1070528"/>
    <lineage>
        <taxon>unclassified sequences</taxon>
        <taxon>metagenomes</taxon>
        <taxon>organismal metagenomes</taxon>
    </lineage>
</organism>
<accession>A0A6C0ACT6</accession>
<dbReference type="EMBL" id="MN740552">
    <property type="protein sequence ID" value="QHS77518.1"/>
    <property type="molecule type" value="Genomic_DNA"/>
</dbReference>
<protein>
    <submittedName>
        <fullName evidence="1">Uncharacterized protein</fullName>
    </submittedName>
</protein>
<sequence length="367" mass="42344">MMCISIIHAFHKIRNCYIKHVYFNQLLIKIMNKTQIDYDEIIFTKNNSIAIFNEISSFGYFLQHYKSKIATYRQHSSDLMEKLNMVVDLNVNVLGSYIAYSTVVIKDMHNNIIYDSNKSQHYTNQFGELDISLPRFSSYIKIEAISGHSTFTNKDNAKLSGIVKINYSDTYKVINLSMLTSLLTELVEDNNITEEENIIQVENTLKNKLNVERLDDNYITSWENNNVLQQATKVKLIVNSISNLESIDTKNASNKIANFLLTTELDDLNFVDTFVDFATTNTKKEDLKKVLNVATDYIDLELSNVTNQIEIFKKASSLEKVVDDYVVEINNNTTNETNIESNLENKIKEKEEDIVIEFKLDYPSFIS</sequence>
<proteinExistence type="predicted"/>
<dbReference type="AlphaFoldDB" id="A0A6C0ACT6"/>
<reference evidence="1" key="1">
    <citation type="journal article" date="2020" name="Nature">
        <title>Giant virus diversity and host interactions through global metagenomics.</title>
        <authorList>
            <person name="Schulz F."/>
            <person name="Roux S."/>
            <person name="Paez-Espino D."/>
            <person name="Jungbluth S."/>
            <person name="Walsh D.A."/>
            <person name="Denef V.J."/>
            <person name="McMahon K.D."/>
            <person name="Konstantinidis K.T."/>
            <person name="Eloe-Fadrosh E.A."/>
            <person name="Kyrpides N.C."/>
            <person name="Woyke T."/>
        </authorList>
    </citation>
    <scope>NUCLEOTIDE SEQUENCE</scope>
    <source>
        <strain evidence="1">GVMAG-S-1004661-13</strain>
    </source>
</reference>